<dbReference type="AlphaFoldDB" id="A0AAV9BXB5"/>
<reference evidence="1" key="2">
    <citation type="submission" date="2023-06" db="EMBL/GenBank/DDBJ databases">
        <authorList>
            <person name="Ma L."/>
            <person name="Liu K.-W."/>
            <person name="Li Z."/>
            <person name="Hsiao Y.-Y."/>
            <person name="Qi Y."/>
            <person name="Fu T."/>
            <person name="Tang G."/>
            <person name="Zhang D."/>
            <person name="Sun W.-H."/>
            <person name="Liu D.-K."/>
            <person name="Li Y."/>
            <person name="Chen G.-Z."/>
            <person name="Liu X.-D."/>
            <person name="Liao X.-Y."/>
            <person name="Jiang Y.-T."/>
            <person name="Yu X."/>
            <person name="Hao Y."/>
            <person name="Huang J."/>
            <person name="Zhao X.-W."/>
            <person name="Ke S."/>
            <person name="Chen Y.-Y."/>
            <person name="Wu W.-L."/>
            <person name="Hsu J.-L."/>
            <person name="Lin Y.-F."/>
            <person name="Huang M.-D."/>
            <person name="Li C.-Y."/>
            <person name="Huang L."/>
            <person name="Wang Z.-W."/>
            <person name="Zhao X."/>
            <person name="Zhong W.-Y."/>
            <person name="Peng D.-H."/>
            <person name="Ahmad S."/>
            <person name="Lan S."/>
            <person name="Zhang J.-S."/>
            <person name="Tsai W.-C."/>
            <person name="Van De Peer Y."/>
            <person name="Liu Z.-J."/>
        </authorList>
    </citation>
    <scope>NUCLEOTIDE SEQUENCE</scope>
    <source>
        <strain evidence="1">CP</strain>
        <tissue evidence="1">Leaves</tissue>
    </source>
</reference>
<dbReference type="Proteomes" id="UP001180020">
    <property type="component" value="Unassembled WGS sequence"/>
</dbReference>
<name>A0AAV9BXB5_ACOCL</name>
<proteinExistence type="predicted"/>
<comment type="caution">
    <text evidence="1">The sequence shown here is derived from an EMBL/GenBank/DDBJ whole genome shotgun (WGS) entry which is preliminary data.</text>
</comment>
<organism evidence="1 2">
    <name type="scientific">Acorus calamus</name>
    <name type="common">Sweet flag</name>
    <dbReference type="NCBI Taxonomy" id="4465"/>
    <lineage>
        <taxon>Eukaryota</taxon>
        <taxon>Viridiplantae</taxon>
        <taxon>Streptophyta</taxon>
        <taxon>Embryophyta</taxon>
        <taxon>Tracheophyta</taxon>
        <taxon>Spermatophyta</taxon>
        <taxon>Magnoliopsida</taxon>
        <taxon>Liliopsida</taxon>
        <taxon>Acoraceae</taxon>
        <taxon>Acorus</taxon>
    </lineage>
</organism>
<gene>
    <name evidence="1" type="ORF">QJS10_CPB22g00175</name>
</gene>
<dbReference type="EMBL" id="JAUJYO010000022">
    <property type="protein sequence ID" value="KAK1281548.1"/>
    <property type="molecule type" value="Genomic_DNA"/>
</dbReference>
<sequence length="65" mass="7156">MLEIGGYGPDIFVWTGSKNGQVSCSSAWNRMKERSFNSSYPSQSGLFGKLGMNYSSTKNPLSKQL</sequence>
<evidence type="ECO:0000313" key="1">
    <source>
        <dbReference type="EMBL" id="KAK1281548.1"/>
    </source>
</evidence>
<evidence type="ECO:0000313" key="2">
    <source>
        <dbReference type="Proteomes" id="UP001180020"/>
    </source>
</evidence>
<protein>
    <submittedName>
        <fullName evidence="1">Uncharacterized protein</fullName>
    </submittedName>
</protein>
<reference evidence="1" key="1">
    <citation type="journal article" date="2023" name="Nat. Commun.">
        <title>Diploid and tetraploid genomes of Acorus and the evolution of monocots.</title>
        <authorList>
            <person name="Ma L."/>
            <person name="Liu K.W."/>
            <person name="Li Z."/>
            <person name="Hsiao Y.Y."/>
            <person name="Qi Y."/>
            <person name="Fu T."/>
            <person name="Tang G.D."/>
            <person name="Zhang D."/>
            <person name="Sun W.H."/>
            <person name="Liu D.K."/>
            <person name="Li Y."/>
            <person name="Chen G.Z."/>
            <person name="Liu X.D."/>
            <person name="Liao X.Y."/>
            <person name="Jiang Y.T."/>
            <person name="Yu X."/>
            <person name="Hao Y."/>
            <person name="Huang J."/>
            <person name="Zhao X.W."/>
            <person name="Ke S."/>
            <person name="Chen Y.Y."/>
            <person name="Wu W.L."/>
            <person name="Hsu J.L."/>
            <person name="Lin Y.F."/>
            <person name="Huang M.D."/>
            <person name="Li C.Y."/>
            <person name="Huang L."/>
            <person name="Wang Z.W."/>
            <person name="Zhao X."/>
            <person name="Zhong W.Y."/>
            <person name="Peng D.H."/>
            <person name="Ahmad S."/>
            <person name="Lan S."/>
            <person name="Zhang J.S."/>
            <person name="Tsai W.C."/>
            <person name="Van de Peer Y."/>
            <person name="Liu Z.J."/>
        </authorList>
    </citation>
    <scope>NUCLEOTIDE SEQUENCE</scope>
    <source>
        <strain evidence="1">CP</strain>
    </source>
</reference>
<accession>A0AAV9BXB5</accession>
<keyword evidence="2" id="KW-1185">Reference proteome</keyword>